<name>A0ABT8L2P1_9BACT</name>
<gene>
    <name evidence="1" type="ORF">QQ020_04645</name>
</gene>
<evidence type="ECO:0000313" key="1">
    <source>
        <dbReference type="EMBL" id="MDN5211322.1"/>
    </source>
</evidence>
<dbReference type="Proteomes" id="UP001172083">
    <property type="component" value="Unassembled WGS sequence"/>
</dbReference>
<dbReference type="EMBL" id="JAUJEB010000001">
    <property type="protein sequence ID" value="MDN5211322.1"/>
    <property type="molecule type" value="Genomic_DNA"/>
</dbReference>
<proteinExistence type="predicted"/>
<organism evidence="1 2">
    <name type="scientific">Agaribacillus aureus</name>
    <dbReference type="NCBI Taxonomy" id="3051825"/>
    <lineage>
        <taxon>Bacteria</taxon>
        <taxon>Pseudomonadati</taxon>
        <taxon>Bacteroidota</taxon>
        <taxon>Cytophagia</taxon>
        <taxon>Cytophagales</taxon>
        <taxon>Splendidivirgaceae</taxon>
        <taxon>Agaribacillus</taxon>
    </lineage>
</organism>
<accession>A0ABT8L2P1</accession>
<reference evidence="1" key="1">
    <citation type="submission" date="2023-06" db="EMBL/GenBank/DDBJ databases">
        <title>Genomic of Agaribacillus aureum.</title>
        <authorList>
            <person name="Wang G."/>
        </authorList>
    </citation>
    <scope>NUCLEOTIDE SEQUENCE</scope>
    <source>
        <strain evidence="1">BMA12</strain>
    </source>
</reference>
<evidence type="ECO:0000313" key="2">
    <source>
        <dbReference type="Proteomes" id="UP001172083"/>
    </source>
</evidence>
<comment type="caution">
    <text evidence="1">The sequence shown here is derived from an EMBL/GenBank/DDBJ whole genome shotgun (WGS) entry which is preliminary data.</text>
</comment>
<dbReference type="PROSITE" id="PS51257">
    <property type="entry name" value="PROKAR_LIPOPROTEIN"/>
    <property type="match status" value="1"/>
</dbReference>
<dbReference type="RefSeq" id="WP_346756657.1">
    <property type="nucleotide sequence ID" value="NZ_JAUJEB010000001.1"/>
</dbReference>
<keyword evidence="2" id="KW-1185">Reference proteome</keyword>
<protein>
    <recommendedName>
        <fullName evidence="3">Lipoprotein</fullName>
    </recommendedName>
</protein>
<evidence type="ECO:0008006" key="3">
    <source>
        <dbReference type="Google" id="ProtNLM"/>
    </source>
</evidence>
<sequence>MKNFLIICLLSSILLSCNDILEDPDLVRTGITIDPELMASSIWKVAYTNSDPQNGFTDFQGAFLEFNTDNTFDLVNSDHELFTGEWALSQERDLLVIRSDGKIQAPFDEIENEWVILIAEDNHIRIQERDPQGSEEINFTTASNDEIPNMCEGITNLIKKKEWRIQRFVMAGDDITSWYSNFEFVFDTENKAVATNGPNTFDGSWQPGIRCDKFQLGFDHIGALNPISHLWRLSYFTENTISLTLTKESFTWEMILVTGQNLADNLCDKAQSIVKAGSWKVSKFVTGNDNYSNDFQDFLFRFNSNGQLVAATENTEFIGDWSLVNGCKNMPLNIRGNDFLEKISEDWKLVLVSESLINLITETENRKKEIQFTKLPEPTDLCDSLIKQFDKEQSWHVSLYQVNNEDLSDQLKGIAIAFNKDGTLTLTNGDLKINGDWNIKENCEKVEIKVQGGGIVNKIAGEWYISEVTEKKIILVYESETESIELQLAL</sequence>